<dbReference type="FunFam" id="2.60.40.1180:FF:000015">
    <property type="entry name" value="Alpha-mannosidase"/>
    <property type="match status" value="1"/>
</dbReference>
<keyword evidence="9" id="KW-0812">Transmembrane</keyword>
<dbReference type="InterPro" id="IPR048534">
    <property type="entry name" value="Man2a1-like_dom"/>
</dbReference>
<dbReference type="GO" id="GO:0006013">
    <property type="term" value="P:mannose metabolic process"/>
    <property type="evidence" value="ECO:0007669"/>
    <property type="project" value="InterPro"/>
</dbReference>
<dbReference type="CDD" id="cd07991">
    <property type="entry name" value="LPLAT_LPCAT1-like"/>
    <property type="match status" value="1"/>
</dbReference>
<evidence type="ECO:0000313" key="13">
    <source>
        <dbReference type="Proteomes" id="UP000237347"/>
    </source>
</evidence>
<dbReference type="InterPro" id="IPR037094">
    <property type="entry name" value="Glyco_hydro_38_cen_sf"/>
</dbReference>
<dbReference type="SMART" id="SM00872">
    <property type="entry name" value="Alpha-mann_mid"/>
    <property type="match status" value="1"/>
</dbReference>
<dbReference type="Gene3D" id="2.70.98.30">
    <property type="entry name" value="Golgi alpha-mannosidase II, domain 4"/>
    <property type="match status" value="2"/>
</dbReference>
<dbReference type="SUPFAM" id="SSF88713">
    <property type="entry name" value="Glycoside hydrolase/deacetylase"/>
    <property type="match status" value="1"/>
</dbReference>
<dbReference type="GO" id="GO:0004559">
    <property type="term" value="F:alpha-mannosidase activity"/>
    <property type="evidence" value="ECO:0007669"/>
    <property type="project" value="InterPro"/>
</dbReference>
<keyword evidence="5" id="KW-0862">Zinc</keyword>
<evidence type="ECO:0000256" key="7">
    <source>
        <dbReference type="ARBA" id="ARBA00023295"/>
    </source>
</evidence>
<keyword evidence="9" id="KW-1133">Transmembrane helix</keyword>
<evidence type="ECO:0000256" key="3">
    <source>
        <dbReference type="ARBA" id="ARBA00022723"/>
    </source>
</evidence>
<dbReference type="Gene3D" id="3.20.110.10">
    <property type="entry name" value="Glycoside hydrolase 38, N terminal domain"/>
    <property type="match status" value="1"/>
</dbReference>
<dbReference type="Gene3D" id="2.60.40.1360">
    <property type="match status" value="2"/>
</dbReference>
<name>A0AAW0KF66_QUESU</name>
<comment type="caution">
    <text evidence="12">The sequence shown here is derived from an EMBL/GenBank/DDBJ whole genome shotgun (WGS) entry which is preliminary data.</text>
</comment>
<dbReference type="SUPFAM" id="SSF74650">
    <property type="entry name" value="Galactose mutarotase-like"/>
    <property type="match status" value="2"/>
</dbReference>
<dbReference type="Pfam" id="PF09261">
    <property type="entry name" value="Alpha-mann_mid"/>
    <property type="match status" value="1"/>
</dbReference>
<feature type="domain" description="Phospholipid/glycerol acyltransferase" evidence="10">
    <location>
        <begin position="1136"/>
        <end position="1248"/>
    </location>
</feature>
<evidence type="ECO:0000256" key="6">
    <source>
        <dbReference type="ARBA" id="ARBA00023157"/>
    </source>
</evidence>
<dbReference type="InterPro" id="IPR013780">
    <property type="entry name" value="Glyco_hydro_b"/>
</dbReference>
<dbReference type="InterPro" id="IPR015341">
    <property type="entry name" value="Glyco_hydro_38_cen"/>
</dbReference>
<feature type="domain" description="Glycoside hydrolase family 38 central" evidence="11">
    <location>
        <begin position="446"/>
        <end position="520"/>
    </location>
</feature>
<sequence>MLHRRLIRDDARGVGEALNETVCISKKCRGLTIVGKYYLRIDPLGEGARWRRSFGQEIYSPLLVAFTEQDGHDWTKLHVPTFHGMDPSYNLPENVAIITLQELEDGKALLRLAHLYEVGEDKHLSVMASVELKKVFPNKKVGVVVEERGGVANVMIGLIVVVVVSFGGAFGENVESKYIKYNTTSTIVPGKLNVHLVPHSHDDVGWLKTIDQYYLGTNNTIQAFFQRWWNEQSEEIQSIVKKLISSGQLELINGGYCMHDEATSHYIDMIDQTTLGHRYIKEQFNVTPRIGWQIDPFGHSAVQAYLFGAEVGFDSLFFARIDYQDRAKRKNEKSLEVIWRGSKSFGSSAQIFAGAFPENYEPPSDFYFEVNDDSHDSPIVQDNINLFDYNVPQRINEFVAAAVKQDGRVNALYSTPSIYTDAKHAAREAWPIKTDDYFPYADREHAYWTGFFTSRPALKVYVRVMSAYYLAARQLEFFKGRNKLGPNTDSLADAIAIANHHDGVTGTEKQHVAYDYALRLAIGYKECPLLNISYCPPSEVDLSNGKNLVIVVYNPLGWTRKDVIRIPVINENVAVWDSSGKEVESQLLPLLDVSVAVRKYHVKAYLGKSPKTRPSYWLAFSATVPPLGFSTYIVSSSKSAGATSVREDYKSESRKDGTIQVGPGKLKLIYSGNKGNLAQYINSKSLVKESVQQSYLYYRGDEGNQTVNPQASGAYVFRPNGTYPIKSDNKASFTVFRGPLLDEVHQRINSWIYQITRVYKEKEHVEVEFLVGPIPFGDKIGKEVVTQITTTLKNNKTFYTDSSGRDFIERIRDYRKDWDLEVNEPIAGNYYPINLGIYLKDDSNELSVLVDRSVGGSSIRDGQLELMLHRRLIRDDSRGVGEALNETVCISKKCRGLTIVGKYYLRIDPLGEGARWRRSFGQEIYSPLLIAFTEQDGHDWTKLHLPTFHGMAPSYNLPENVAIITLQELEDGKVLFRLAHLYEVGEDKDLSVMTCVELKKVFPNKKIKKLTETSLSANQERTEMERKRLVWKVEGASEEEESKVVRGGPVDPAKRDLLDISPTLTEASGAIIDDSFTRCFKSNPPEKWNWNVYLFPLWCLGVVIRYFFLFPASFFVASWTGVVKYHGPRPSRRPKQVFVANHTSMIDFIILEQMTAFAVIMQKHPGWVGLLQSTILESVGCIWFNRTEVKDREILTKKLRDHVQGAENNPLLIFPEGTCVNNNYTVMFKKGGAFELDCTVCPIAIKYNKIFVDAFWNSRKQSFTKHLLRLMTSWAVVCDVWYLEPQNIKPGETAIEFAERVRDIISVRAGLKKVPWDGLLKYSRPSPKHRELKQQSFSESMLRRLEEK</sequence>
<dbReference type="Pfam" id="PF01553">
    <property type="entry name" value="Acyltransferase"/>
    <property type="match status" value="1"/>
</dbReference>
<dbReference type="InterPro" id="IPR011013">
    <property type="entry name" value="Gal_mutarotase_sf_dom"/>
</dbReference>
<reference evidence="12 13" key="1">
    <citation type="journal article" date="2018" name="Sci. Data">
        <title>The draft genome sequence of cork oak.</title>
        <authorList>
            <person name="Ramos A.M."/>
            <person name="Usie A."/>
            <person name="Barbosa P."/>
            <person name="Barros P.M."/>
            <person name="Capote T."/>
            <person name="Chaves I."/>
            <person name="Simoes F."/>
            <person name="Abreu I."/>
            <person name="Carrasquinho I."/>
            <person name="Faro C."/>
            <person name="Guimaraes J.B."/>
            <person name="Mendonca D."/>
            <person name="Nobrega F."/>
            <person name="Rodrigues L."/>
            <person name="Saibo N.J.M."/>
            <person name="Varela M.C."/>
            <person name="Egas C."/>
            <person name="Matos J."/>
            <person name="Miguel C.M."/>
            <person name="Oliveira M.M."/>
            <person name="Ricardo C.P."/>
            <person name="Goncalves S."/>
        </authorList>
    </citation>
    <scope>NUCLEOTIDE SEQUENCE [LARGE SCALE GENOMIC DNA]</scope>
    <source>
        <strain evidence="13">cv. HL8</strain>
    </source>
</reference>
<dbReference type="PANTHER" id="PTHR11607:SF3">
    <property type="entry name" value="LYSOSOMAL ALPHA-MANNOSIDASE"/>
    <property type="match status" value="1"/>
</dbReference>
<keyword evidence="6" id="KW-1015">Disulfide bond</keyword>
<keyword evidence="4" id="KW-0378">Hydrolase</keyword>
<dbReference type="Pfam" id="PF21260">
    <property type="entry name" value="Laman-like_dom"/>
    <property type="match status" value="1"/>
</dbReference>
<evidence type="ECO:0000259" key="10">
    <source>
        <dbReference type="SMART" id="SM00563"/>
    </source>
</evidence>
<dbReference type="Gene3D" id="2.60.40.1180">
    <property type="entry name" value="Golgi alpha-mannosidase II"/>
    <property type="match status" value="1"/>
</dbReference>
<dbReference type="InterPro" id="IPR011682">
    <property type="entry name" value="Glyco_hydro_38_C"/>
</dbReference>
<dbReference type="PANTHER" id="PTHR11607">
    <property type="entry name" value="ALPHA-MANNOSIDASE"/>
    <property type="match status" value="1"/>
</dbReference>
<dbReference type="FunFam" id="2.70.98.30:FF:000004">
    <property type="entry name" value="Alpha-mannosidase"/>
    <property type="match status" value="1"/>
</dbReference>
<feature type="region of interest" description="Disordered" evidence="8">
    <location>
        <begin position="1326"/>
        <end position="1348"/>
    </location>
</feature>
<dbReference type="FunFam" id="2.60.40.1360:FF:000001">
    <property type="entry name" value="Alpha-mannosidase"/>
    <property type="match status" value="1"/>
</dbReference>
<evidence type="ECO:0000256" key="9">
    <source>
        <dbReference type="SAM" id="Phobius"/>
    </source>
</evidence>
<dbReference type="InterPro" id="IPR011330">
    <property type="entry name" value="Glyco_hydro/deAcase_b/a-brl"/>
</dbReference>
<dbReference type="GO" id="GO:0046872">
    <property type="term" value="F:metal ion binding"/>
    <property type="evidence" value="ECO:0007669"/>
    <property type="project" value="UniProtKB-KW"/>
</dbReference>
<dbReference type="InterPro" id="IPR000602">
    <property type="entry name" value="Glyco_hydro_38_N"/>
</dbReference>
<dbReference type="InterPro" id="IPR028995">
    <property type="entry name" value="Glyco_hydro_57/38_cen_sf"/>
</dbReference>
<comment type="cofactor">
    <cofactor evidence="1">
        <name>Zn(2+)</name>
        <dbReference type="ChEBI" id="CHEBI:29105"/>
    </cofactor>
</comment>
<keyword evidence="13" id="KW-1185">Reference proteome</keyword>
<dbReference type="SMART" id="SM00563">
    <property type="entry name" value="PlsC"/>
    <property type="match status" value="1"/>
</dbReference>
<dbReference type="SUPFAM" id="SSF88688">
    <property type="entry name" value="Families 57/38 glycoside transferase middle domain"/>
    <property type="match status" value="1"/>
</dbReference>
<keyword evidence="7" id="KW-0326">Glycosidase</keyword>
<feature type="transmembrane region" description="Helical" evidence="9">
    <location>
        <begin position="150"/>
        <end position="170"/>
    </location>
</feature>
<evidence type="ECO:0000256" key="8">
    <source>
        <dbReference type="SAM" id="MobiDB-lite"/>
    </source>
</evidence>
<keyword evidence="3" id="KW-0479">Metal-binding</keyword>
<dbReference type="GO" id="GO:0008374">
    <property type="term" value="F:O-acyltransferase activity"/>
    <property type="evidence" value="ECO:0007669"/>
    <property type="project" value="InterPro"/>
</dbReference>
<protein>
    <submittedName>
        <fullName evidence="12">Alpha-mannosidase</fullName>
    </submittedName>
</protein>
<dbReference type="Pfam" id="PF01074">
    <property type="entry name" value="Glyco_hydro_38N"/>
    <property type="match status" value="2"/>
</dbReference>
<dbReference type="Proteomes" id="UP000237347">
    <property type="component" value="Unassembled WGS sequence"/>
</dbReference>
<comment type="similarity">
    <text evidence="2">Belongs to the glycosyl hydrolase 38 family.</text>
</comment>
<organism evidence="12 13">
    <name type="scientific">Quercus suber</name>
    <name type="common">Cork oak</name>
    <dbReference type="NCBI Taxonomy" id="58331"/>
    <lineage>
        <taxon>Eukaryota</taxon>
        <taxon>Viridiplantae</taxon>
        <taxon>Streptophyta</taxon>
        <taxon>Embryophyta</taxon>
        <taxon>Tracheophyta</taxon>
        <taxon>Spermatophyta</taxon>
        <taxon>Magnoliopsida</taxon>
        <taxon>eudicotyledons</taxon>
        <taxon>Gunneridae</taxon>
        <taxon>Pentapetalae</taxon>
        <taxon>rosids</taxon>
        <taxon>fabids</taxon>
        <taxon>Fagales</taxon>
        <taxon>Fagaceae</taxon>
        <taxon>Quercus</taxon>
    </lineage>
</organism>
<evidence type="ECO:0000256" key="5">
    <source>
        <dbReference type="ARBA" id="ARBA00022833"/>
    </source>
</evidence>
<evidence type="ECO:0000256" key="4">
    <source>
        <dbReference type="ARBA" id="ARBA00022801"/>
    </source>
</evidence>
<dbReference type="EMBL" id="PKMF04000336">
    <property type="protein sequence ID" value="KAK7837119.1"/>
    <property type="molecule type" value="Genomic_DNA"/>
</dbReference>
<evidence type="ECO:0000256" key="2">
    <source>
        <dbReference type="ARBA" id="ARBA00009792"/>
    </source>
</evidence>
<gene>
    <name evidence="12" type="ORF">CFP56_021711</name>
</gene>
<evidence type="ECO:0000259" key="11">
    <source>
        <dbReference type="SMART" id="SM00872"/>
    </source>
</evidence>
<feature type="transmembrane region" description="Helical" evidence="9">
    <location>
        <begin position="1093"/>
        <end position="1117"/>
    </location>
</feature>
<dbReference type="InterPro" id="IPR002123">
    <property type="entry name" value="Plipid/glycerol_acylTrfase"/>
</dbReference>
<dbReference type="InterPro" id="IPR045252">
    <property type="entry name" value="LPCAT1-like"/>
</dbReference>
<evidence type="ECO:0000313" key="12">
    <source>
        <dbReference type="EMBL" id="KAK7837119.1"/>
    </source>
</evidence>
<keyword evidence="9" id="KW-0472">Membrane</keyword>
<dbReference type="GO" id="GO:0030246">
    <property type="term" value="F:carbohydrate binding"/>
    <property type="evidence" value="ECO:0007669"/>
    <property type="project" value="InterPro"/>
</dbReference>
<proteinExistence type="inferred from homology"/>
<dbReference type="SUPFAM" id="SSF69593">
    <property type="entry name" value="Glycerol-3-phosphate (1)-acyltransferase"/>
    <property type="match status" value="1"/>
</dbReference>
<dbReference type="FunFam" id="1.20.1270.50:FF:000003">
    <property type="entry name" value="Alpha-mannosidase"/>
    <property type="match status" value="1"/>
</dbReference>
<evidence type="ECO:0000256" key="1">
    <source>
        <dbReference type="ARBA" id="ARBA00001947"/>
    </source>
</evidence>
<dbReference type="Pfam" id="PF07748">
    <property type="entry name" value="Glyco_hydro_38C"/>
    <property type="match status" value="1"/>
</dbReference>
<dbReference type="InterPro" id="IPR027291">
    <property type="entry name" value="Glyco_hydro_38_N_sf"/>
</dbReference>
<dbReference type="Gene3D" id="1.20.1270.50">
    <property type="entry name" value="Glycoside hydrolase family 38, central domain"/>
    <property type="match status" value="1"/>
</dbReference>
<accession>A0AAW0KF66</accession>
<dbReference type="FunFam" id="1.20.1270.50:FF:000002">
    <property type="entry name" value="Alpha-mannosidase"/>
    <property type="match status" value="1"/>
</dbReference>
<dbReference type="InterPro" id="IPR050843">
    <property type="entry name" value="Glycosyl_Hydrlase_38"/>
</dbReference>